<protein>
    <submittedName>
        <fullName evidence="1">Uncharacterized protein</fullName>
    </submittedName>
</protein>
<gene>
    <name evidence="1" type="ORF">METZ01_LOCUS13563</name>
</gene>
<proteinExistence type="predicted"/>
<accession>A0A381P318</accession>
<name>A0A381P318_9ZZZZ</name>
<dbReference type="AlphaFoldDB" id="A0A381P318"/>
<evidence type="ECO:0000313" key="1">
    <source>
        <dbReference type="EMBL" id="SUZ60709.1"/>
    </source>
</evidence>
<organism evidence="1">
    <name type="scientific">marine metagenome</name>
    <dbReference type="NCBI Taxonomy" id="408172"/>
    <lineage>
        <taxon>unclassified sequences</taxon>
        <taxon>metagenomes</taxon>
        <taxon>ecological metagenomes</taxon>
    </lineage>
</organism>
<reference evidence="1" key="1">
    <citation type="submission" date="2018-05" db="EMBL/GenBank/DDBJ databases">
        <authorList>
            <person name="Lanie J.A."/>
            <person name="Ng W.-L."/>
            <person name="Kazmierczak K.M."/>
            <person name="Andrzejewski T.M."/>
            <person name="Davidsen T.M."/>
            <person name="Wayne K.J."/>
            <person name="Tettelin H."/>
            <person name="Glass J.I."/>
            <person name="Rusch D."/>
            <person name="Podicherti R."/>
            <person name="Tsui H.-C.T."/>
            <person name="Winkler M.E."/>
        </authorList>
    </citation>
    <scope>NUCLEOTIDE SEQUENCE</scope>
</reference>
<sequence>MFQANTIIFSSSGNSAVEIKRDNGDGTFATVILTSDPKNGGFVFQCAEYVTPEIKIASILNDDLTN</sequence>
<dbReference type="EMBL" id="UINC01000761">
    <property type="protein sequence ID" value="SUZ60709.1"/>
    <property type="molecule type" value="Genomic_DNA"/>
</dbReference>